<evidence type="ECO:0000256" key="2">
    <source>
        <dbReference type="SAM" id="Phobius"/>
    </source>
</evidence>
<name>A0AAJ0B390_9PEZI</name>
<reference evidence="3" key="1">
    <citation type="submission" date="2023-06" db="EMBL/GenBank/DDBJ databases">
        <title>Genome-scale phylogeny and comparative genomics of the fungal order Sordariales.</title>
        <authorList>
            <consortium name="Lawrence Berkeley National Laboratory"/>
            <person name="Hensen N."/>
            <person name="Bonometti L."/>
            <person name="Westerberg I."/>
            <person name="Brannstrom I.O."/>
            <person name="Guillou S."/>
            <person name="Cros-Aarteil S."/>
            <person name="Calhoun S."/>
            <person name="Haridas S."/>
            <person name="Kuo A."/>
            <person name="Mondo S."/>
            <person name="Pangilinan J."/>
            <person name="Riley R."/>
            <person name="Labutti K."/>
            <person name="Andreopoulos B."/>
            <person name="Lipzen A."/>
            <person name="Chen C."/>
            <person name="Yanf M."/>
            <person name="Daum C."/>
            <person name="Ng V."/>
            <person name="Clum A."/>
            <person name="Steindorff A."/>
            <person name="Ohm R."/>
            <person name="Martin F."/>
            <person name="Silar P."/>
            <person name="Natvig D."/>
            <person name="Lalanne C."/>
            <person name="Gautier V."/>
            <person name="Ament-Velasquez S.L."/>
            <person name="Kruys A."/>
            <person name="Hutchinson M.I."/>
            <person name="Powell A.J."/>
            <person name="Barry K."/>
            <person name="Miller A.N."/>
            <person name="Grigoriev I.V."/>
            <person name="Debuchy R."/>
            <person name="Gladieux P."/>
            <person name="Thoren M.H."/>
            <person name="Johannesson H."/>
        </authorList>
    </citation>
    <scope>NUCLEOTIDE SEQUENCE</scope>
    <source>
        <strain evidence="3">PSN4</strain>
    </source>
</reference>
<gene>
    <name evidence="3" type="ORF">QBC47DRAFT_392807</name>
</gene>
<dbReference type="EMBL" id="MU839844">
    <property type="protein sequence ID" value="KAK1750879.1"/>
    <property type="molecule type" value="Genomic_DNA"/>
</dbReference>
<evidence type="ECO:0000256" key="1">
    <source>
        <dbReference type="SAM" id="MobiDB-lite"/>
    </source>
</evidence>
<comment type="caution">
    <text evidence="3">The sequence shown here is derived from an EMBL/GenBank/DDBJ whole genome shotgun (WGS) entry which is preliminary data.</text>
</comment>
<keyword evidence="4" id="KW-1185">Reference proteome</keyword>
<evidence type="ECO:0000313" key="4">
    <source>
        <dbReference type="Proteomes" id="UP001239445"/>
    </source>
</evidence>
<dbReference type="AlphaFoldDB" id="A0AAJ0B390"/>
<protein>
    <submittedName>
        <fullName evidence="3">Uncharacterized protein</fullName>
    </submittedName>
</protein>
<feature type="region of interest" description="Disordered" evidence="1">
    <location>
        <begin position="35"/>
        <end position="63"/>
    </location>
</feature>
<keyword evidence="2" id="KW-1133">Transmembrane helix</keyword>
<keyword evidence="2" id="KW-0812">Transmembrane</keyword>
<feature type="transmembrane region" description="Helical" evidence="2">
    <location>
        <begin position="63"/>
        <end position="80"/>
    </location>
</feature>
<evidence type="ECO:0000313" key="3">
    <source>
        <dbReference type="EMBL" id="KAK1750879.1"/>
    </source>
</evidence>
<accession>A0AAJ0B390</accession>
<proteinExistence type="predicted"/>
<organism evidence="3 4">
    <name type="scientific">Echria macrotheca</name>
    <dbReference type="NCBI Taxonomy" id="438768"/>
    <lineage>
        <taxon>Eukaryota</taxon>
        <taxon>Fungi</taxon>
        <taxon>Dikarya</taxon>
        <taxon>Ascomycota</taxon>
        <taxon>Pezizomycotina</taxon>
        <taxon>Sordariomycetes</taxon>
        <taxon>Sordariomycetidae</taxon>
        <taxon>Sordariales</taxon>
        <taxon>Schizotheciaceae</taxon>
        <taxon>Echria</taxon>
    </lineage>
</organism>
<sequence length="95" mass="10377">MSITRAFTTLASLPVRGVSARTIRPGSSVIRYQQRQTRGIAKDHSNLGGVEGSEPPGPQPNPHNWIAGTITVTAVLFIAWRMRVAKLRQKEEGKA</sequence>
<keyword evidence="2" id="KW-0472">Membrane</keyword>
<dbReference type="Proteomes" id="UP001239445">
    <property type="component" value="Unassembled WGS sequence"/>
</dbReference>